<evidence type="ECO:0000259" key="2">
    <source>
        <dbReference type="PROSITE" id="PS50887"/>
    </source>
</evidence>
<dbReference type="PROSITE" id="PS51257">
    <property type="entry name" value="PROKAR_LIPOPROTEIN"/>
    <property type="match status" value="1"/>
</dbReference>
<dbReference type="EMBL" id="JBHSAM010000034">
    <property type="protein sequence ID" value="MFC4103116.1"/>
    <property type="molecule type" value="Genomic_DNA"/>
</dbReference>
<dbReference type="Gene3D" id="3.30.70.270">
    <property type="match status" value="1"/>
</dbReference>
<gene>
    <name evidence="3" type="ORF">ACFOZ8_26200</name>
</gene>
<keyword evidence="1" id="KW-0812">Transmembrane</keyword>
<dbReference type="SMART" id="SM00267">
    <property type="entry name" value="GGDEF"/>
    <property type="match status" value="1"/>
</dbReference>
<keyword evidence="3" id="KW-0808">Transferase</keyword>
<evidence type="ECO:0000313" key="4">
    <source>
        <dbReference type="Proteomes" id="UP001595715"/>
    </source>
</evidence>
<dbReference type="PANTHER" id="PTHR45138:SF9">
    <property type="entry name" value="DIGUANYLATE CYCLASE DGCM-RELATED"/>
    <property type="match status" value="1"/>
</dbReference>
<dbReference type="InterPro" id="IPR050469">
    <property type="entry name" value="Diguanylate_Cyclase"/>
</dbReference>
<dbReference type="EC" id="2.7.7.65" evidence="3"/>
<dbReference type="InterPro" id="IPR000160">
    <property type="entry name" value="GGDEF_dom"/>
</dbReference>
<sequence length="232" mass="25219">MAYRGRITALAAAIGLSGCAALYGLWPEESGLFRASAGALLFAAVSFPVGWWLGLKHDRLARMAAMDPLTGVYNRRFVESGFVRLAARAGKQRKRMAVMLIDVNDFKQVNDSHGHAQGDAAIREVATALQNGAQRGEIVARWGGDEFLVICPYADDKTVAVFLRRVRELLEHATLRTGVRLAVSAGVASYPADGVHLGQLAQLADERMYADKLLGKRHKAEEEAMQQAAQAQ</sequence>
<organism evidence="3 4">
    <name type="scientific">Paenibacillus xanthanilyticus</name>
    <dbReference type="NCBI Taxonomy" id="1783531"/>
    <lineage>
        <taxon>Bacteria</taxon>
        <taxon>Bacillati</taxon>
        <taxon>Bacillota</taxon>
        <taxon>Bacilli</taxon>
        <taxon>Bacillales</taxon>
        <taxon>Paenibacillaceae</taxon>
        <taxon>Paenibacillus</taxon>
    </lineage>
</organism>
<dbReference type="PROSITE" id="PS50887">
    <property type="entry name" value="GGDEF"/>
    <property type="match status" value="1"/>
</dbReference>
<proteinExistence type="predicted"/>
<feature type="transmembrane region" description="Helical" evidence="1">
    <location>
        <begin position="32"/>
        <end position="53"/>
    </location>
</feature>
<accession>A0ABV8KAT7</accession>
<dbReference type="GO" id="GO:0052621">
    <property type="term" value="F:diguanylate cyclase activity"/>
    <property type="evidence" value="ECO:0007669"/>
    <property type="project" value="UniProtKB-EC"/>
</dbReference>
<keyword evidence="1" id="KW-1133">Transmembrane helix</keyword>
<protein>
    <submittedName>
        <fullName evidence="3">GGDEF domain-containing protein</fullName>
        <ecNumber evidence="3">2.7.7.65</ecNumber>
    </submittedName>
</protein>
<dbReference type="RefSeq" id="WP_377721699.1">
    <property type="nucleotide sequence ID" value="NZ_JBHSAM010000034.1"/>
</dbReference>
<keyword evidence="4" id="KW-1185">Reference proteome</keyword>
<dbReference type="SUPFAM" id="SSF55073">
    <property type="entry name" value="Nucleotide cyclase"/>
    <property type="match status" value="1"/>
</dbReference>
<dbReference type="Pfam" id="PF00990">
    <property type="entry name" value="GGDEF"/>
    <property type="match status" value="1"/>
</dbReference>
<reference evidence="4" key="1">
    <citation type="journal article" date="2019" name="Int. J. Syst. Evol. Microbiol.">
        <title>The Global Catalogue of Microorganisms (GCM) 10K type strain sequencing project: providing services to taxonomists for standard genome sequencing and annotation.</title>
        <authorList>
            <consortium name="The Broad Institute Genomics Platform"/>
            <consortium name="The Broad Institute Genome Sequencing Center for Infectious Disease"/>
            <person name="Wu L."/>
            <person name="Ma J."/>
        </authorList>
    </citation>
    <scope>NUCLEOTIDE SEQUENCE [LARGE SCALE GENOMIC DNA]</scope>
    <source>
        <strain evidence="4">IBRC-M 10987</strain>
    </source>
</reference>
<dbReference type="CDD" id="cd01949">
    <property type="entry name" value="GGDEF"/>
    <property type="match status" value="1"/>
</dbReference>
<dbReference type="Proteomes" id="UP001595715">
    <property type="component" value="Unassembled WGS sequence"/>
</dbReference>
<keyword evidence="1" id="KW-0472">Membrane</keyword>
<feature type="domain" description="GGDEF" evidence="2">
    <location>
        <begin position="94"/>
        <end position="224"/>
    </location>
</feature>
<evidence type="ECO:0000256" key="1">
    <source>
        <dbReference type="SAM" id="Phobius"/>
    </source>
</evidence>
<feature type="transmembrane region" description="Helical" evidence="1">
    <location>
        <begin position="7"/>
        <end position="26"/>
    </location>
</feature>
<dbReference type="NCBIfam" id="TIGR00254">
    <property type="entry name" value="GGDEF"/>
    <property type="match status" value="1"/>
</dbReference>
<keyword evidence="3" id="KW-0548">Nucleotidyltransferase</keyword>
<name>A0ABV8KAT7_9BACL</name>
<evidence type="ECO:0000313" key="3">
    <source>
        <dbReference type="EMBL" id="MFC4103116.1"/>
    </source>
</evidence>
<comment type="caution">
    <text evidence="3">The sequence shown here is derived from an EMBL/GenBank/DDBJ whole genome shotgun (WGS) entry which is preliminary data.</text>
</comment>
<dbReference type="InterPro" id="IPR029787">
    <property type="entry name" value="Nucleotide_cyclase"/>
</dbReference>
<dbReference type="PANTHER" id="PTHR45138">
    <property type="entry name" value="REGULATORY COMPONENTS OF SENSORY TRANSDUCTION SYSTEM"/>
    <property type="match status" value="1"/>
</dbReference>
<dbReference type="InterPro" id="IPR043128">
    <property type="entry name" value="Rev_trsase/Diguanyl_cyclase"/>
</dbReference>